<dbReference type="Proteomes" id="UP000659388">
    <property type="component" value="Unassembled WGS sequence"/>
</dbReference>
<reference evidence="1" key="1">
    <citation type="submission" date="2021-01" db="EMBL/GenBank/DDBJ databases">
        <title>Fulvivirga kasyanovii gen. nov., sp nov., a novel member of the phylum Bacteroidetes isolated from seawater in a mussel farm.</title>
        <authorList>
            <person name="Zhao L.-H."/>
            <person name="Wang Z.-J."/>
        </authorList>
    </citation>
    <scope>NUCLEOTIDE SEQUENCE</scope>
    <source>
        <strain evidence="1">2943</strain>
    </source>
</reference>
<comment type="caution">
    <text evidence="1">The sequence shown here is derived from an EMBL/GenBank/DDBJ whole genome shotgun (WGS) entry which is preliminary data.</text>
</comment>
<evidence type="ECO:0000313" key="1">
    <source>
        <dbReference type="EMBL" id="MBL3659050.1"/>
    </source>
</evidence>
<sequence>MKKIIEAFRKEGREMFKHFKILYNTKTKKMESSFEYDSLLKETDFTPHDIEALWVESIK</sequence>
<keyword evidence="2" id="KW-1185">Reference proteome</keyword>
<name>A0A937K353_9BACT</name>
<proteinExistence type="predicted"/>
<accession>A0A937K353</accession>
<gene>
    <name evidence="1" type="ORF">JL102_23090</name>
</gene>
<dbReference type="EMBL" id="JAESIY010000026">
    <property type="protein sequence ID" value="MBL3659050.1"/>
    <property type="molecule type" value="Genomic_DNA"/>
</dbReference>
<protein>
    <submittedName>
        <fullName evidence="1">Uncharacterized protein</fullName>
    </submittedName>
</protein>
<evidence type="ECO:0000313" key="2">
    <source>
        <dbReference type="Proteomes" id="UP000659388"/>
    </source>
</evidence>
<dbReference type="RefSeq" id="WP_202246844.1">
    <property type="nucleotide sequence ID" value="NZ_JAESIY010000026.1"/>
</dbReference>
<dbReference type="AlphaFoldDB" id="A0A937K353"/>
<organism evidence="1 2">
    <name type="scientific">Fulvivirga sediminis</name>
    <dbReference type="NCBI Taxonomy" id="2803949"/>
    <lineage>
        <taxon>Bacteria</taxon>
        <taxon>Pseudomonadati</taxon>
        <taxon>Bacteroidota</taxon>
        <taxon>Cytophagia</taxon>
        <taxon>Cytophagales</taxon>
        <taxon>Fulvivirgaceae</taxon>
        <taxon>Fulvivirga</taxon>
    </lineage>
</organism>